<sequence>MWPIIFPTIPLVDYIKKAYNIHPDAKYIGFFDFGCPVTVIKDQELIKSITVKHFDSFVNHRGFVDPAEEPFFGNNLFSLHDEKWRAMRNLLSPAFTSSKMKGMFKLMSDCAARYADYFVEQSQKKPLEINSKETFTRYTNDVIATCAFGIEVDSMRHPKNDFYIFGRKGTNFDGLRSLKFFMVRSFPRFTKLLNIKIIDDDVEVFFTQIVKDTIAMRDEKGIVRPDMIQLMMETRKNEESGSLNIQEMTAQAFIFFLGGFDTTSTLMCFAAQEVACHPDIQSKLQAEIDEVFEKYNDNPPYEAIQNLAYLDAVLAEALRMYPVAGFLDRVCNREFQLPPALPGKKSVTLKPGDNIWVPVYPMNRDPKIHPNPDVFDPDRFISNGKTPTSAITSLTFGLGPRMCIGNRFALLETKTLFAHILRKCWLKPAKRAIVPIQISNSTIAMTAKGGFWLDIQPRDKYPA</sequence>
<keyword evidence="12" id="KW-0472">Membrane</keyword>
<organism evidence="15">
    <name type="scientific">Bracon brevicornis</name>
    <dbReference type="NCBI Taxonomy" id="1563983"/>
    <lineage>
        <taxon>Eukaryota</taxon>
        <taxon>Metazoa</taxon>
        <taxon>Ecdysozoa</taxon>
        <taxon>Arthropoda</taxon>
        <taxon>Hexapoda</taxon>
        <taxon>Insecta</taxon>
        <taxon>Pterygota</taxon>
        <taxon>Neoptera</taxon>
        <taxon>Endopterygota</taxon>
        <taxon>Hymenoptera</taxon>
        <taxon>Apocrita</taxon>
        <taxon>Ichneumonoidea</taxon>
        <taxon>Braconidae</taxon>
        <taxon>Braconinae</taxon>
        <taxon>Bracon</taxon>
    </lineage>
</organism>
<dbReference type="GO" id="GO:0020037">
    <property type="term" value="F:heme binding"/>
    <property type="evidence" value="ECO:0007669"/>
    <property type="project" value="InterPro"/>
</dbReference>
<proteinExistence type="inferred from homology"/>
<accession>A0A6V7HM26</accession>
<dbReference type="PANTHER" id="PTHR24292:SF54">
    <property type="entry name" value="CYP9F3-RELATED"/>
    <property type="match status" value="1"/>
</dbReference>
<dbReference type="InterPro" id="IPR001128">
    <property type="entry name" value="Cyt_P450"/>
</dbReference>
<dbReference type="GO" id="GO:0016705">
    <property type="term" value="F:oxidoreductase activity, acting on paired donors, with incorporation or reduction of molecular oxygen"/>
    <property type="evidence" value="ECO:0007669"/>
    <property type="project" value="InterPro"/>
</dbReference>
<dbReference type="InterPro" id="IPR050476">
    <property type="entry name" value="Insect_CytP450_Detox"/>
</dbReference>
<keyword evidence="11 14" id="KW-0503">Monooxygenase</keyword>
<evidence type="ECO:0000256" key="5">
    <source>
        <dbReference type="ARBA" id="ARBA00022617"/>
    </source>
</evidence>
<dbReference type="PRINTS" id="PR00385">
    <property type="entry name" value="P450"/>
</dbReference>
<protein>
    <recommendedName>
        <fullName evidence="16">Cytochrome P450</fullName>
    </recommendedName>
</protein>
<evidence type="ECO:0000256" key="13">
    <source>
        <dbReference type="PIRSR" id="PIRSR602401-1"/>
    </source>
</evidence>
<keyword evidence="10 13" id="KW-0408">Iron</keyword>
<evidence type="ECO:0000256" key="14">
    <source>
        <dbReference type="RuleBase" id="RU000461"/>
    </source>
</evidence>
<dbReference type="PROSITE" id="PS00086">
    <property type="entry name" value="CYTOCHROME_P450"/>
    <property type="match status" value="1"/>
</dbReference>
<evidence type="ECO:0000256" key="10">
    <source>
        <dbReference type="ARBA" id="ARBA00023004"/>
    </source>
</evidence>
<evidence type="ECO:0008006" key="16">
    <source>
        <dbReference type="Google" id="ProtNLM"/>
    </source>
</evidence>
<keyword evidence="5 13" id="KW-0349">Heme</keyword>
<dbReference type="CDD" id="cd11056">
    <property type="entry name" value="CYP6-like"/>
    <property type="match status" value="1"/>
</dbReference>
<comment type="cofactor">
    <cofactor evidence="1 13">
        <name>heme</name>
        <dbReference type="ChEBI" id="CHEBI:30413"/>
    </cofactor>
</comment>
<keyword evidence="7" id="KW-0256">Endoplasmic reticulum</keyword>
<gene>
    <name evidence="15" type="ORF">BBRV_LOCUS1487</name>
</gene>
<dbReference type="InterPro" id="IPR036396">
    <property type="entry name" value="Cyt_P450_sf"/>
</dbReference>
<evidence type="ECO:0000256" key="1">
    <source>
        <dbReference type="ARBA" id="ARBA00001971"/>
    </source>
</evidence>
<dbReference type="Pfam" id="PF00067">
    <property type="entry name" value="p450"/>
    <property type="match status" value="1"/>
</dbReference>
<evidence type="ECO:0000256" key="4">
    <source>
        <dbReference type="ARBA" id="ARBA00010617"/>
    </source>
</evidence>
<evidence type="ECO:0000256" key="6">
    <source>
        <dbReference type="ARBA" id="ARBA00022723"/>
    </source>
</evidence>
<keyword evidence="6 13" id="KW-0479">Metal-binding</keyword>
<dbReference type="GO" id="GO:0005789">
    <property type="term" value="C:endoplasmic reticulum membrane"/>
    <property type="evidence" value="ECO:0007669"/>
    <property type="project" value="UniProtKB-SubCell"/>
</dbReference>
<dbReference type="GO" id="GO:0004497">
    <property type="term" value="F:monooxygenase activity"/>
    <property type="evidence" value="ECO:0007669"/>
    <property type="project" value="UniProtKB-KW"/>
</dbReference>
<dbReference type="PANTHER" id="PTHR24292">
    <property type="entry name" value="CYTOCHROME P450"/>
    <property type="match status" value="1"/>
</dbReference>
<evidence type="ECO:0000256" key="11">
    <source>
        <dbReference type="ARBA" id="ARBA00023033"/>
    </source>
</evidence>
<keyword evidence="8" id="KW-0492">Microsome</keyword>
<name>A0A6V7HM26_9HYME</name>
<evidence type="ECO:0000256" key="12">
    <source>
        <dbReference type="ARBA" id="ARBA00023136"/>
    </source>
</evidence>
<evidence type="ECO:0000256" key="8">
    <source>
        <dbReference type="ARBA" id="ARBA00022848"/>
    </source>
</evidence>
<evidence type="ECO:0000256" key="3">
    <source>
        <dbReference type="ARBA" id="ARBA00004406"/>
    </source>
</evidence>
<dbReference type="InterPro" id="IPR002401">
    <property type="entry name" value="Cyt_P450_E_grp-I"/>
</dbReference>
<dbReference type="InterPro" id="IPR017972">
    <property type="entry name" value="Cyt_P450_CS"/>
</dbReference>
<dbReference type="FunFam" id="1.10.630.10:FF:000042">
    <property type="entry name" value="Cytochrome P450"/>
    <property type="match status" value="1"/>
</dbReference>
<reference evidence="15" key="1">
    <citation type="submission" date="2020-07" db="EMBL/GenBank/DDBJ databases">
        <authorList>
            <person name="Ferguson B K."/>
        </authorList>
    </citation>
    <scope>NUCLEOTIDE SEQUENCE</scope>
    <source>
        <strain evidence="15">L06</strain>
    </source>
</reference>
<dbReference type="SUPFAM" id="SSF48264">
    <property type="entry name" value="Cytochrome P450"/>
    <property type="match status" value="1"/>
</dbReference>
<comment type="subcellular location">
    <subcellularLocation>
        <location evidence="3">Endoplasmic reticulum membrane</location>
        <topology evidence="3">Peripheral membrane protein</topology>
    </subcellularLocation>
    <subcellularLocation>
        <location evidence="2">Microsome membrane</location>
        <topology evidence="2">Peripheral membrane protein</topology>
    </subcellularLocation>
</comment>
<dbReference type="EMBL" id="CADCXW020000001">
    <property type="protein sequence ID" value="CAD1528258.1"/>
    <property type="molecule type" value="Genomic_DNA"/>
</dbReference>
<evidence type="ECO:0000256" key="2">
    <source>
        <dbReference type="ARBA" id="ARBA00004174"/>
    </source>
</evidence>
<comment type="similarity">
    <text evidence="4 14">Belongs to the cytochrome P450 family.</text>
</comment>
<evidence type="ECO:0000256" key="7">
    <source>
        <dbReference type="ARBA" id="ARBA00022824"/>
    </source>
</evidence>
<dbReference type="PRINTS" id="PR00463">
    <property type="entry name" value="EP450I"/>
</dbReference>
<keyword evidence="9 14" id="KW-0560">Oxidoreductase</keyword>
<feature type="binding site" description="axial binding residue" evidence="13">
    <location>
        <position position="403"/>
    </location>
    <ligand>
        <name>heme</name>
        <dbReference type="ChEBI" id="CHEBI:30413"/>
    </ligand>
    <ligandPart>
        <name>Fe</name>
        <dbReference type="ChEBI" id="CHEBI:18248"/>
    </ligandPart>
</feature>
<dbReference type="Gene3D" id="1.10.630.10">
    <property type="entry name" value="Cytochrome P450"/>
    <property type="match status" value="1"/>
</dbReference>
<dbReference type="GO" id="GO:0005506">
    <property type="term" value="F:iron ion binding"/>
    <property type="evidence" value="ECO:0007669"/>
    <property type="project" value="InterPro"/>
</dbReference>
<evidence type="ECO:0000256" key="9">
    <source>
        <dbReference type="ARBA" id="ARBA00023002"/>
    </source>
</evidence>
<evidence type="ECO:0000313" key="15">
    <source>
        <dbReference type="EMBL" id="CAD1528258.1"/>
    </source>
</evidence>
<dbReference type="AlphaFoldDB" id="A0A6V7HM26"/>